<dbReference type="RefSeq" id="WP_207844647.1">
    <property type="nucleotide sequence ID" value="NZ_JAFVMH010000001.1"/>
</dbReference>
<keyword evidence="2" id="KW-1185">Reference proteome</keyword>
<evidence type="ECO:0000313" key="2">
    <source>
        <dbReference type="Proteomes" id="UP000664073"/>
    </source>
</evidence>
<sequence>MPIDFEAACQLDVQRDFVSSGRPAIECCKTSGMQAMHQHCPACLEDAFRPFASCLLPGLTGYQEPQRNVAEIRVKSMAVFW</sequence>
<dbReference type="AlphaFoldDB" id="A0A939KPI0"/>
<dbReference type="EMBL" id="JAFVMH010000001">
    <property type="protein sequence ID" value="MBO1323979.1"/>
    <property type="molecule type" value="Genomic_DNA"/>
</dbReference>
<comment type="caution">
    <text evidence="1">The sequence shown here is derived from an EMBL/GenBank/DDBJ whole genome shotgun (WGS) entry which is preliminary data.</text>
</comment>
<gene>
    <name evidence="1" type="ORF">J2D77_02260</name>
</gene>
<proteinExistence type="predicted"/>
<reference evidence="1" key="1">
    <citation type="submission" date="2021-03" db="EMBL/GenBank/DDBJ databases">
        <title>The complete genome sequence of Acetobacter sp. TBRC 12339.</title>
        <authorList>
            <person name="Charoenyingcharoen P."/>
            <person name="Yukphan P."/>
        </authorList>
    </citation>
    <scope>NUCLEOTIDE SEQUENCE</scope>
    <source>
        <strain evidence="1">TBRC 12339</strain>
    </source>
</reference>
<evidence type="ECO:0000313" key="1">
    <source>
        <dbReference type="EMBL" id="MBO1323979.1"/>
    </source>
</evidence>
<protein>
    <submittedName>
        <fullName evidence="1">Uncharacterized protein</fullName>
    </submittedName>
</protein>
<name>A0A939KPI0_9PROT</name>
<organism evidence="1 2">
    <name type="scientific">Acetobacter garciniae</name>
    <dbReference type="NCBI Taxonomy" id="2817435"/>
    <lineage>
        <taxon>Bacteria</taxon>
        <taxon>Pseudomonadati</taxon>
        <taxon>Pseudomonadota</taxon>
        <taxon>Alphaproteobacteria</taxon>
        <taxon>Acetobacterales</taxon>
        <taxon>Acetobacteraceae</taxon>
        <taxon>Acetobacter</taxon>
    </lineage>
</organism>
<dbReference type="Proteomes" id="UP000664073">
    <property type="component" value="Unassembled WGS sequence"/>
</dbReference>
<accession>A0A939KPI0</accession>